<name>A0A0F9MBE1_9ZZZZ</name>
<sequence length="200" mass="21308">MSLDASGSLAGVMVFSKWKGRNYIRSLVKPSNPKSGGQVGVRAMFKFLSQIWAGLSDANKATWEARAEDLVASPFNAFMSLNQKRWRDFDTPTTEDPAAEIATAPDGPTGVATPDVRSITITLTDGVNAPDWGYAIFRSTSAVFSLAFSNCIAVVPWSGTATTDYIDSPLAAGTYYYNAVGFMLDGTEGADGTEFSGTVT</sequence>
<protein>
    <submittedName>
        <fullName evidence="1">Uncharacterized protein</fullName>
    </submittedName>
</protein>
<evidence type="ECO:0000313" key="1">
    <source>
        <dbReference type="EMBL" id="KKM96641.1"/>
    </source>
</evidence>
<comment type="caution">
    <text evidence="1">The sequence shown here is derived from an EMBL/GenBank/DDBJ whole genome shotgun (WGS) entry which is preliminary data.</text>
</comment>
<organism evidence="1">
    <name type="scientific">marine sediment metagenome</name>
    <dbReference type="NCBI Taxonomy" id="412755"/>
    <lineage>
        <taxon>unclassified sequences</taxon>
        <taxon>metagenomes</taxon>
        <taxon>ecological metagenomes</taxon>
    </lineage>
</organism>
<accession>A0A0F9MBE1</accession>
<dbReference type="EMBL" id="LAZR01005854">
    <property type="protein sequence ID" value="KKM96641.1"/>
    <property type="molecule type" value="Genomic_DNA"/>
</dbReference>
<reference evidence="1" key="1">
    <citation type="journal article" date="2015" name="Nature">
        <title>Complex archaea that bridge the gap between prokaryotes and eukaryotes.</title>
        <authorList>
            <person name="Spang A."/>
            <person name="Saw J.H."/>
            <person name="Jorgensen S.L."/>
            <person name="Zaremba-Niedzwiedzka K."/>
            <person name="Martijn J."/>
            <person name="Lind A.E."/>
            <person name="van Eijk R."/>
            <person name="Schleper C."/>
            <person name="Guy L."/>
            <person name="Ettema T.J."/>
        </authorList>
    </citation>
    <scope>NUCLEOTIDE SEQUENCE</scope>
</reference>
<dbReference type="AlphaFoldDB" id="A0A0F9MBE1"/>
<gene>
    <name evidence="1" type="ORF">LCGC14_1176040</name>
</gene>
<proteinExistence type="predicted"/>